<keyword evidence="1" id="KW-0472">Membrane</keyword>
<proteinExistence type="predicted"/>
<accession>A0A511QFL5</accession>
<evidence type="ECO:0000256" key="1">
    <source>
        <dbReference type="SAM" id="Phobius"/>
    </source>
</evidence>
<feature type="transmembrane region" description="Helical" evidence="1">
    <location>
        <begin position="25"/>
        <end position="44"/>
    </location>
</feature>
<keyword evidence="1" id="KW-0812">Transmembrane</keyword>
<evidence type="ECO:0000313" key="2">
    <source>
        <dbReference type="EMBL" id="GEM75946.1"/>
    </source>
</evidence>
<dbReference type="AlphaFoldDB" id="A0A511QFL5"/>
<keyword evidence="1" id="KW-1133">Transmembrane helix</keyword>
<comment type="caution">
    <text evidence="2">The sequence shown here is derived from an EMBL/GenBank/DDBJ whole genome shotgun (WGS) entry which is preliminary data.</text>
</comment>
<name>A0A511QFL5_9VIBR</name>
<organism evidence="2 3">
    <name type="scientific">Vibrio sagamiensis NBRC 104589</name>
    <dbReference type="NCBI Taxonomy" id="1219064"/>
    <lineage>
        <taxon>Bacteria</taxon>
        <taxon>Pseudomonadati</taxon>
        <taxon>Pseudomonadota</taxon>
        <taxon>Gammaproteobacteria</taxon>
        <taxon>Vibrionales</taxon>
        <taxon>Vibrionaceae</taxon>
        <taxon>Vibrio</taxon>
    </lineage>
</organism>
<reference evidence="2 3" key="1">
    <citation type="submission" date="2019-07" db="EMBL/GenBank/DDBJ databases">
        <title>Whole genome shotgun sequence of Vibrio sagamiensis NBRC 104589.</title>
        <authorList>
            <person name="Hosoyama A."/>
            <person name="Uohara A."/>
            <person name="Ohji S."/>
            <person name="Ichikawa N."/>
        </authorList>
    </citation>
    <scope>NUCLEOTIDE SEQUENCE [LARGE SCALE GENOMIC DNA]</scope>
    <source>
        <strain evidence="2 3">NBRC 104589</strain>
    </source>
</reference>
<evidence type="ECO:0000313" key="3">
    <source>
        <dbReference type="Proteomes" id="UP000321922"/>
    </source>
</evidence>
<sequence>MAFSLLHILEYRCMRKSLGLSTIEWVTLLTVLGTLGIIVLPKLIGFESESYEKTWQQTEAKAEHISEILSNKETYDEIKQELEYANKWDESK</sequence>
<dbReference type="EMBL" id="BJXJ01000018">
    <property type="protein sequence ID" value="GEM75946.1"/>
    <property type="molecule type" value="Genomic_DNA"/>
</dbReference>
<dbReference type="Proteomes" id="UP000321922">
    <property type="component" value="Unassembled WGS sequence"/>
</dbReference>
<protein>
    <submittedName>
        <fullName evidence="2">MSHA pilin protein MshA</fullName>
    </submittedName>
</protein>
<gene>
    <name evidence="2" type="ORF">VSA01S_20580</name>
</gene>
<keyword evidence="3" id="KW-1185">Reference proteome</keyword>